<protein>
    <submittedName>
        <fullName evidence="3">Acyl-CoA N-acyltransferase</fullName>
    </submittedName>
</protein>
<evidence type="ECO:0000259" key="2">
    <source>
        <dbReference type="PROSITE" id="PS51186"/>
    </source>
</evidence>
<gene>
    <name evidence="3" type="ORF">PG991_001684</name>
</gene>
<dbReference type="SUPFAM" id="SSF55729">
    <property type="entry name" value="Acyl-CoA N-acyltransferases (Nat)"/>
    <property type="match status" value="1"/>
</dbReference>
<dbReference type="EMBL" id="JAQQWI010000004">
    <property type="protein sequence ID" value="KAK8036547.1"/>
    <property type="molecule type" value="Genomic_DNA"/>
</dbReference>
<evidence type="ECO:0000313" key="3">
    <source>
        <dbReference type="EMBL" id="KAK8036547.1"/>
    </source>
</evidence>
<dbReference type="PROSITE" id="PS51186">
    <property type="entry name" value="GNAT"/>
    <property type="match status" value="1"/>
</dbReference>
<dbReference type="Gene3D" id="3.40.630.30">
    <property type="match status" value="1"/>
</dbReference>
<name>A0ABR1SQS4_9PEZI</name>
<evidence type="ECO:0000256" key="1">
    <source>
        <dbReference type="SAM" id="MobiDB-lite"/>
    </source>
</evidence>
<dbReference type="PANTHER" id="PTHR43792:SF1">
    <property type="entry name" value="N-ACETYLTRANSFERASE DOMAIN-CONTAINING PROTEIN"/>
    <property type="match status" value="1"/>
</dbReference>
<dbReference type="Pfam" id="PF13302">
    <property type="entry name" value="Acetyltransf_3"/>
    <property type="match status" value="1"/>
</dbReference>
<dbReference type="InterPro" id="IPR016181">
    <property type="entry name" value="Acyl_CoA_acyltransferase"/>
</dbReference>
<feature type="domain" description="N-acetyltransferase" evidence="2">
    <location>
        <begin position="46"/>
        <end position="258"/>
    </location>
</feature>
<reference evidence="3 4" key="1">
    <citation type="submission" date="2023-01" db="EMBL/GenBank/DDBJ databases">
        <title>Analysis of 21 Apiospora genomes using comparative genomics revels a genus with tremendous synthesis potential of carbohydrate active enzymes and secondary metabolites.</title>
        <authorList>
            <person name="Sorensen T."/>
        </authorList>
    </citation>
    <scope>NUCLEOTIDE SEQUENCE [LARGE SCALE GENOMIC DNA]</scope>
    <source>
        <strain evidence="3 4">CBS 20057</strain>
    </source>
</reference>
<comment type="caution">
    <text evidence="3">The sequence shown here is derived from an EMBL/GenBank/DDBJ whole genome shotgun (WGS) entry which is preliminary data.</text>
</comment>
<dbReference type="Proteomes" id="UP001396898">
    <property type="component" value="Unassembled WGS sequence"/>
</dbReference>
<keyword evidence="4" id="KW-1185">Reference proteome</keyword>
<dbReference type="InterPro" id="IPR000182">
    <property type="entry name" value="GNAT_dom"/>
</dbReference>
<organism evidence="3 4">
    <name type="scientific">Apiospora marii</name>
    <dbReference type="NCBI Taxonomy" id="335849"/>
    <lineage>
        <taxon>Eukaryota</taxon>
        <taxon>Fungi</taxon>
        <taxon>Dikarya</taxon>
        <taxon>Ascomycota</taxon>
        <taxon>Pezizomycotina</taxon>
        <taxon>Sordariomycetes</taxon>
        <taxon>Xylariomycetidae</taxon>
        <taxon>Amphisphaeriales</taxon>
        <taxon>Apiosporaceae</taxon>
        <taxon>Apiospora</taxon>
    </lineage>
</organism>
<accession>A0ABR1SQS4</accession>
<feature type="compositionally biased region" description="Low complexity" evidence="1">
    <location>
        <begin position="270"/>
        <end position="288"/>
    </location>
</feature>
<evidence type="ECO:0000313" key="4">
    <source>
        <dbReference type="Proteomes" id="UP001396898"/>
    </source>
</evidence>
<dbReference type="InterPro" id="IPR051531">
    <property type="entry name" value="N-acetyltransferase"/>
</dbReference>
<proteinExistence type="predicted"/>
<dbReference type="PANTHER" id="PTHR43792">
    <property type="entry name" value="GNAT FAMILY, PUTATIVE (AFU_ORTHOLOGUE AFUA_3G00765)-RELATED-RELATED"/>
    <property type="match status" value="1"/>
</dbReference>
<sequence length="288" mass="32367">MPIKFALDNDEFAGRSMMPWFSYQVSMPVRPMPGLAARAPVRTKRLVLRPFAESDLEAFHELRSREETQVGSMTRGRAARDLDESRRQLAQLLEEDGQMHWYFGAFTQSAADGEEEQLVGEVGLPDCVTMARSGWPEAEVLVKKEYWRQGYGTEMLKGWLGSWWALPREIRRHQLFPLATGWQEPGAELSDGVGFGWEESNAAAAAFFHKVLSADGGVFAEGFFEEFDQRDGREPQLIRWNGIIRNNPNGLETYRRAEEDVPDDGQSEAGMSMMSGRSGRSGMSGMSG</sequence>
<feature type="region of interest" description="Disordered" evidence="1">
    <location>
        <begin position="258"/>
        <end position="288"/>
    </location>
</feature>